<dbReference type="AlphaFoldDB" id="A0A9D4UIE4"/>
<gene>
    <name evidence="2" type="ORF">GOP47_0016577</name>
</gene>
<accession>A0A9D4UIE4</accession>
<sequence length="143" mass="16862">MWNEWEKLEFSGNARIHKDSFLSAFHIAGLHDAYYFYDHAVDSGDAFLDGDLLAVARSLPCWSEKDLPFQPSAEKASVKELEEECFKLLKAYPTKLERDLELLGSPRRKSRRWRVAVEYRKHRKTLIKKTIRALDLYLERLLF</sequence>
<dbReference type="SUPFAM" id="SSF81822">
    <property type="entry name" value="RuBisCo LSMT C-terminal, substrate-binding domain"/>
    <property type="match status" value="1"/>
</dbReference>
<dbReference type="OrthoDB" id="341421at2759"/>
<dbReference type="Pfam" id="PF09273">
    <property type="entry name" value="Rubis-subs-bind"/>
    <property type="match status" value="1"/>
</dbReference>
<keyword evidence="3" id="KW-1185">Reference proteome</keyword>
<dbReference type="InterPro" id="IPR036464">
    <property type="entry name" value="Rubisco_LSMT_subst-bd_sf"/>
</dbReference>
<evidence type="ECO:0000259" key="1">
    <source>
        <dbReference type="Pfam" id="PF09273"/>
    </source>
</evidence>
<protein>
    <recommendedName>
        <fullName evidence="1">Rubisco LSMT substrate-binding domain-containing protein</fullName>
    </recommendedName>
</protein>
<organism evidence="2 3">
    <name type="scientific">Adiantum capillus-veneris</name>
    <name type="common">Maidenhair fern</name>
    <dbReference type="NCBI Taxonomy" id="13818"/>
    <lineage>
        <taxon>Eukaryota</taxon>
        <taxon>Viridiplantae</taxon>
        <taxon>Streptophyta</taxon>
        <taxon>Embryophyta</taxon>
        <taxon>Tracheophyta</taxon>
        <taxon>Polypodiopsida</taxon>
        <taxon>Polypodiidae</taxon>
        <taxon>Polypodiales</taxon>
        <taxon>Pteridineae</taxon>
        <taxon>Pteridaceae</taxon>
        <taxon>Vittarioideae</taxon>
        <taxon>Adiantum</taxon>
    </lineage>
</organism>
<dbReference type="InterPro" id="IPR015353">
    <property type="entry name" value="Rubisco_LSMT_subst-bd"/>
</dbReference>
<evidence type="ECO:0000313" key="2">
    <source>
        <dbReference type="EMBL" id="KAI5068232.1"/>
    </source>
</evidence>
<dbReference type="Proteomes" id="UP000886520">
    <property type="component" value="Chromosome 16"/>
</dbReference>
<feature type="domain" description="Rubisco LSMT substrate-binding" evidence="1">
    <location>
        <begin position="61"/>
        <end position="124"/>
    </location>
</feature>
<dbReference type="EMBL" id="JABFUD020000016">
    <property type="protein sequence ID" value="KAI5068232.1"/>
    <property type="molecule type" value="Genomic_DNA"/>
</dbReference>
<evidence type="ECO:0000313" key="3">
    <source>
        <dbReference type="Proteomes" id="UP000886520"/>
    </source>
</evidence>
<comment type="caution">
    <text evidence="2">The sequence shown here is derived from an EMBL/GenBank/DDBJ whole genome shotgun (WGS) entry which is preliminary data.</text>
</comment>
<reference evidence="2" key="1">
    <citation type="submission" date="2021-01" db="EMBL/GenBank/DDBJ databases">
        <title>Adiantum capillus-veneris genome.</title>
        <authorList>
            <person name="Fang Y."/>
            <person name="Liao Q."/>
        </authorList>
    </citation>
    <scope>NUCLEOTIDE SEQUENCE</scope>
    <source>
        <strain evidence="2">H3</strain>
        <tissue evidence="2">Leaf</tissue>
    </source>
</reference>
<name>A0A9D4UIE4_ADICA</name>
<proteinExistence type="predicted"/>
<dbReference type="Gene3D" id="3.90.1420.10">
    <property type="entry name" value="Rubisco LSMT, substrate-binding domain"/>
    <property type="match status" value="1"/>
</dbReference>